<comment type="similarity">
    <text evidence="1">Belongs to the bacterial solute-binding protein 3 family.</text>
</comment>
<dbReference type="AlphaFoldDB" id="A0A1M6J8Q5"/>
<accession>A0A1M6J8Q5</accession>
<keyword evidence="6" id="KW-1185">Reference proteome</keyword>
<protein>
    <submittedName>
        <fullName evidence="5">General L-amino acid transport system substrate-binding protein</fullName>
    </submittedName>
</protein>
<evidence type="ECO:0000256" key="3">
    <source>
        <dbReference type="ARBA" id="ARBA00022729"/>
    </source>
</evidence>
<evidence type="ECO:0000313" key="5">
    <source>
        <dbReference type="EMBL" id="SHJ43012.1"/>
    </source>
</evidence>
<dbReference type="SMART" id="SM00062">
    <property type="entry name" value="PBPb"/>
    <property type="match status" value="1"/>
</dbReference>
<dbReference type="PANTHER" id="PTHR30085">
    <property type="entry name" value="AMINO ACID ABC TRANSPORTER PERMEASE"/>
    <property type="match status" value="1"/>
</dbReference>
<evidence type="ECO:0000256" key="1">
    <source>
        <dbReference type="ARBA" id="ARBA00010333"/>
    </source>
</evidence>
<gene>
    <name evidence="5" type="ORF">SAMN02745194_02570</name>
</gene>
<evidence type="ECO:0000256" key="2">
    <source>
        <dbReference type="ARBA" id="ARBA00022448"/>
    </source>
</evidence>
<keyword evidence="2" id="KW-0813">Transport</keyword>
<dbReference type="InterPro" id="IPR001638">
    <property type="entry name" value="Solute-binding_3/MltF_N"/>
</dbReference>
<dbReference type="SUPFAM" id="SSF53850">
    <property type="entry name" value="Periplasmic binding protein-like II"/>
    <property type="match status" value="1"/>
</dbReference>
<reference evidence="5 6" key="1">
    <citation type="submission" date="2016-11" db="EMBL/GenBank/DDBJ databases">
        <authorList>
            <person name="Jaros S."/>
            <person name="Januszkiewicz K."/>
            <person name="Wedrychowicz H."/>
        </authorList>
    </citation>
    <scope>NUCLEOTIDE SEQUENCE [LARGE SCALE GENOMIC DNA]</scope>
    <source>
        <strain evidence="5 6">DSM 14916</strain>
    </source>
</reference>
<dbReference type="STRING" id="198092.SAMN02745194_02570"/>
<dbReference type="Gene3D" id="3.40.190.10">
    <property type="entry name" value="Periplasmic binding protein-like II"/>
    <property type="match status" value="2"/>
</dbReference>
<dbReference type="PANTHER" id="PTHR30085:SF7">
    <property type="entry name" value="AMINO-ACID ABC TRANSPORTER-BINDING PROTEIN YHDW-RELATED"/>
    <property type="match status" value="1"/>
</dbReference>
<proteinExistence type="inferred from homology"/>
<keyword evidence="3" id="KW-0732">Signal</keyword>
<sequence length="355" mass="38290">MRLATPERGGESFPGETIMLKTILAAGMAALLGLPALAQPAQDTVGAIRARGSLVCGVTPNSAGFGTPDSRGEWHGIDVDACRAIAVAVLGDARKFRFVPASTAQRFTMLQSGEIDVLARVTTWSMSREGALGLAFASINVFDGQGFLVKTDSGVTSARQLDGATICLLPGTTNELNVADYFRTHNMRFTPVVMDNIEELRAAFLAGRCDSYSTDASALATYRASQGANADRFRVLPDIISKEPLGVAVRKGDWRFFDMARWAHFAMVTAEELGIDSRNIDSFANNPNPDVQRFLGRTGDLGQSMGMSNDWAAQIVRQVGNFGEVWDRNLAPLGIQRGINALWTRGGLQYAPPLR</sequence>
<dbReference type="GO" id="GO:0006865">
    <property type="term" value="P:amino acid transport"/>
    <property type="evidence" value="ECO:0007669"/>
    <property type="project" value="TreeGrafter"/>
</dbReference>
<dbReference type="CDD" id="cd13692">
    <property type="entry name" value="PBP2_BztA"/>
    <property type="match status" value="1"/>
</dbReference>
<evidence type="ECO:0000259" key="4">
    <source>
        <dbReference type="SMART" id="SM00062"/>
    </source>
</evidence>
<evidence type="ECO:0000313" key="6">
    <source>
        <dbReference type="Proteomes" id="UP000184387"/>
    </source>
</evidence>
<dbReference type="InterPro" id="IPR051455">
    <property type="entry name" value="Bact_solute-bind_prot3"/>
</dbReference>
<dbReference type="EMBL" id="FQZF01000013">
    <property type="protein sequence ID" value="SHJ43012.1"/>
    <property type="molecule type" value="Genomic_DNA"/>
</dbReference>
<dbReference type="Proteomes" id="UP000184387">
    <property type="component" value="Unassembled WGS sequence"/>
</dbReference>
<organism evidence="5 6">
    <name type="scientific">Muricoccus roseus</name>
    <dbReference type="NCBI Taxonomy" id="198092"/>
    <lineage>
        <taxon>Bacteria</taxon>
        <taxon>Pseudomonadati</taxon>
        <taxon>Pseudomonadota</taxon>
        <taxon>Alphaproteobacteria</taxon>
        <taxon>Acetobacterales</taxon>
        <taxon>Roseomonadaceae</taxon>
        <taxon>Muricoccus</taxon>
    </lineage>
</organism>
<dbReference type="Pfam" id="PF00497">
    <property type="entry name" value="SBP_bac_3"/>
    <property type="match status" value="1"/>
</dbReference>
<name>A0A1M6J8Q5_9PROT</name>
<feature type="domain" description="Solute-binding protein family 3/N-terminal" evidence="4">
    <location>
        <begin position="53"/>
        <end position="281"/>
    </location>
</feature>